<comment type="subcellular location">
    <subcellularLocation>
        <location evidence="1">Cell inner membrane</location>
    </subcellularLocation>
</comment>
<proteinExistence type="predicted"/>
<evidence type="ECO:0000259" key="11">
    <source>
        <dbReference type="Pfam" id="PF11356"/>
    </source>
</evidence>
<feature type="compositionally biased region" description="Polar residues" evidence="9">
    <location>
        <begin position="165"/>
        <end position="176"/>
    </location>
</feature>
<accession>A0A8J7K6N4</accession>
<gene>
    <name evidence="12" type="ORF">IOQ59_16010</name>
</gene>
<keyword evidence="3" id="KW-1003">Cell membrane</keyword>
<dbReference type="Proteomes" id="UP000640333">
    <property type="component" value="Unassembled WGS sequence"/>
</dbReference>
<feature type="signal peptide" evidence="10">
    <location>
        <begin position="1"/>
        <end position="28"/>
    </location>
</feature>
<organism evidence="12 13">
    <name type="scientific">Pontibacterium sinense</name>
    <dbReference type="NCBI Taxonomy" id="2781979"/>
    <lineage>
        <taxon>Bacteria</taxon>
        <taxon>Pseudomonadati</taxon>
        <taxon>Pseudomonadota</taxon>
        <taxon>Gammaproteobacteria</taxon>
        <taxon>Oceanospirillales</taxon>
        <taxon>Oceanospirillaceae</taxon>
        <taxon>Pontibacterium</taxon>
    </lineage>
</organism>
<evidence type="ECO:0000256" key="8">
    <source>
        <dbReference type="ARBA" id="ARBA00023136"/>
    </source>
</evidence>
<keyword evidence="8" id="KW-0472">Membrane</keyword>
<keyword evidence="5" id="KW-0812">Transmembrane</keyword>
<evidence type="ECO:0000256" key="5">
    <source>
        <dbReference type="ARBA" id="ARBA00022692"/>
    </source>
</evidence>
<dbReference type="RefSeq" id="WP_193954462.1">
    <property type="nucleotide sequence ID" value="NZ_JADEYS010000018.1"/>
</dbReference>
<keyword evidence="4" id="KW-0997">Cell inner membrane</keyword>
<evidence type="ECO:0000256" key="6">
    <source>
        <dbReference type="ARBA" id="ARBA00022927"/>
    </source>
</evidence>
<evidence type="ECO:0000256" key="1">
    <source>
        <dbReference type="ARBA" id="ARBA00004533"/>
    </source>
</evidence>
<evidence type="ECO:0000256" key="2">
    <source>
        <dbReference type="ARBA" id="ARBA00022448"/>
    </source>
</evidence>
<dbReference type="GO" id="GO:0015031">
    <property type="term" value="P:protein transport"/>
    <property type="evidence" value="ECO:0007669"/>
    <property type="project" value="UniProtKB-KW"/>
</dbReference>
<protein>
    <recommendedName>
        <fullName evidence="11">Type II secretion system protein GspC N-terminal domain-containing protein</fullName>
    </recommendedName>
</protein>
<reference evidence="12" key="1">
    <citation type="submission" date="2020-10" db="EMBL/GenBank/DDBJ databases">
        <title>Bacterium isolated from coastal waters sediment.</title>
        <authorList>
            <person name="Chen R.-J."/>
            <person name="Lu D.-C."/>
            <person name="Zhu K.-L."/>
            <person name="Du Z.-J."/>
        </authorList>
    </citation>
    <scope>NUCLEOTIDE SEQUENCE</scope>
    <source>
        <strain evidence="12">N1Y112</strain>
    </source>
</reference>
<feature type="domain" description="Type II secretion system protein GspC N-terminal" evidence="11">
    <location>
        <begin position="54"/>
        <end position="150"/>
    </location>
</feature>
<name>A0A8J7K6N4_9GAMM</name>
<evidence type="ECO:0000256" key="3">
    <source>
        <dbReference type="ARBA" id="ARBA00022475"/>
    </source>
</evidence>
<sequence>MTRLLFSSAYFSSALALAISLLAMPVSADNGSQLGDKDTPDQSLTLPDYPPLDTFDEISKRPLFTSTRRPKPKEDQFAEDVTQKELMEKWQLVGVILSKDTPLALMSEKQGDKRMTLAVGMPLDQTWVISEIGSDFVVLDGSGDQARLELWQPRDKKVTKKPSRTRSSGNNEQSSDQDQKAKTNPRPQRVPGAQIRIPPRDNNGSNGG</sequence>
<keyword evidence="7" id="KW-1133">Transmembrane helix</keyword>
<evidence type="ECO:0000256" key="10">
    <source>
        <dbReference type="SAM" id="SignalP"/>
    </source>
</evidence>
<comment type="caution">
    <text evidence="12">The sequence shown here is derived from an EMBL/GenBank/DDBJ whole genome shotgun (WGS) entry which is preliminary data.</text>
</comment>
<keyword evidence="13" id="KW-1185">Reference proteome</keyword>
<dbReference type="InterPro" id="IPR024961">
    <property type="entry name" value="T2SS_GspC_N"/>
</dbReference>
<dbReference type="AlphaFoldDB" id="A0A8J7K6N4"/>
<evidence type="ECO:0000256" key="4">
    <source>
        <dbReference type="ARBA" id="ARBA00022519"/>
    </source>
</evidence>
<evidence type="ECO:0000256" key="7">
    <source>
        <dbReference type="ARBA" id="ARBA00022989"/>
    </source>
</evidence>
<feature type="chain" id="PRO_5035296607" description="Type II secretion system protein GspC N-terminal domain-containing protein" evidence="10">
    <location>
        <begin position="29"/>
        <end position="208"/>
    </location>
</feature>
<dbReference type="GO" id="GO:0005886">
    <property type="term" value="C:plasma membrane"/>
    <property type="evidence" value="ECO:0007669"/>
    <property type="project" value="UniProtKB-SubCell"/>
</dbReference>
<dbReference type="Pfam" id="PF11356">
    <property type="entry name" value="T2SSC"/>
    <property type="match status" value="1"/>
</dbReference>
<evidence type="ECO:0000313" key="13">
    <source>
        <dbReference type="Proteomes" id="UP000640333"/>
    </source>
</evidence>
<keyword evidence="6" id="KW-0653">Protein transport</keyword>
<evidence type="ECO:0000313" key="12">
    <source>
        <dbReference type="EMBL" id="MBE9398765.1"/>
    </source>
</evidence>
<keyword evidence="2" id="KW-0813">Transport</keyword>
<feature type="region of interest" description="Disordered" evidence="9">
    <location>
        <begin position="151"/>
        <end position="208"/>
    </location>
</feature>
<dbReference type="EMBL" id="JADEYS010000018">
    <property type="protein sequence ID" value="MBE9398765.1"/>
    <property type="molecule type" value="Genomic_DNA"/>
</dbReference>
<keyword evidence="10" id="KW-0732">Signal</keyword>
<evidence type="ECO:0000256" key="9">
    <source>
        <dbReference type="SAM" id="MobiDB-lite"/>
    </source>
</evidence>